<keyword evidence="1" id="KW-0472">Membrane</keyword>
<gene>
    <name evidence="2" type="ORF">N7449_010165</name>
</gene>
<reference evidence="2" key="2">
    <citation type="journal article" date="2023" name="IMA Fungus">
        <title>Comparative genomic study of the Penicillium genus elucidates a diverse pangenome and 15 lateral gene transfer events.</title>
        <authorList>
            <person name="Petersen C."/>
            <person name="Sorensen T."/>
            <person name="Nielsen M.R."/>
            <person name="Sondergaard T.E."/>
            <person name="Sorensen J.L."/>
            <person name="Fitzpatrick D.A."/>
            <person name="Frisvad J.C."/>
            <person name="Nielsen K.L."/>
        </authorList>
    </citation>
    <scope>NUCLEOTIDE SEQUENCE</scope>
    <source>
        <strain evidence="2">IBT 20477</strain>
    </source>
</reference>
<sequence>MPLETSSSPSTKILNEKFLWYLSKEMCLVILPYLLIALIADVCSIMLHTNKSYYRVLSSALD</sequence>
<keyword evidence="3" id="KW-1185">Reference proteome</keyword>
<protein>
    <submittedName>
        <fullName evidence="2">Uncharacterized protein</fullName>
    </submittedName>
</protein>
<evidence type="ECO:0000256" key="1">
    <source>
        <dbReference type="SAM" id="Phobius"/>
    </source>
</evidence>
<dbReference type="AlphaFoldDB" id="A0A9W9J3Y1"/>
<keyword evidence="1" id="KW-0812">Transmembrane</keyword>
<dbReference type="EMBL" id="JAPQKQ010000007">
    <property type="protein sequence ID" value="KAJ5187171.1"/>
    <property type="molecule type" value="Genomic_DNA"/>
</dbReference>
<proteinExistence type="predicted"/>
<feature type="transmembrane region" description="Helical" evidence="1">
    <location>
        <begin position="28"/>
        <end position="47"/>
    </location>
</feature>
<name>A0A9W9J3Y1_9EURO</name>
<organism evidence="2 3">
    <name type="scientific">Penicillium cf. viridicatum</name>
    <dbReference type="NCBI Taxonomy" id="2972119"/>
    <lineage>
        <taxon>Eukaryota</taxon>
        <taxon>Fungi</taxon>
        <taxon>Dikarya</taxon>
        <taxon>Ascomycota</taxon>
        <taxon>Pezizomycotina</taxon>
        <taxon>Eurotiomycetes</taxon>
        <taxon>Eurotiomycetidae</taxon>
        <taxon>Eurotiales</taxon>
        <taxon>Aspergillaceae</taxon>
        <taxon>Penicillium</taxon>
    </lineage>
</organism>
<reference evidence="2" key="1">
    <citation type="submission" date="2022-11" db="EMBL/GenBank/DDBJ databases">
        <authorList>
            <person name="Petersen C."/>
        </authorList>
    </citation>
    <scope>NUCLEOTIDE SEQUENCE</scope>
    <source>
        <strain evidence="2">IBT 20477</strain>
    </source>
</reference>
<accession>A0A9W9J3Y1</accession>
<evidence type="ECO:0000313" key="3">
    <source>
        <dbReference type="Proteomes" id="UP001150942"/>
    </source>
</evidence>
<comment type="caution">
    <text evidence="2">The sequence shown here is derived from an EMBL/GenBank/DDBJ whole genome shotgun (WGS) entry which is preliminary data.</text>
</comment>
<keyword evidence="1" id="KW-1133">Transmembrane helix</keyword>
<evidence type="ECO:0000313" key="2">
    <source>
        <dbReference type="EMBL" id="KAJ5187171.1"/>
    </source>
</evidence>
<dbReference type="Proteomes" id="UP001150942">
    <property type="component" value="Unassembled WGS sequence"/>
</dbReference>